<dbReference type="Proteomes" id="UP000887574">
    <property type="component" value="Unplaced"/>
</dbReference>
<reference evidence="2" key="1">
    <citation type="submission" date="2022-11" db="UniProtKB">
        <authorList>
            <consortium name="WormBaseParasite"/>
        </authorList>
    </citation>
    <scope>IDENTIFICATION</scope>
</reference>
<proteinExistence type="predicted"/>
<dbReference type="WBParaSite" id="jg18778">
    <property type="protein sequence ID" value="jg18778"/>
    <property type="gene ID" value="jg18778"/>
</dbReference>
<protein>
    <submittedName>
        <fullName evidence="2">Uncharacterized protein</fullName>
    </submittedName>
</protein>
<sequence>MEEFRSFNLDKLYEGLSWDDNTFLEWLQNLGLIHSARTCLCGGKMNLRNPKWEYNTVCGNALSKSAEKKSDFWLGLSSKART</sequence>
<keyword evidence="1" id="KW-1185">Reference proteome</keyword>
<dbReference type="AlphaFoldDB" id="A0A915DF43"/>
<name>A0A915DF43_9BILA</name>
<evidence type="ECO:0000313" key="1">
    <source>
        <dbReference type="Proteomes" id="UP000887574"/>
    </source>
</evidence>
<accession>A0A915DF43</accession>
<organism evidence="1 2">
    <name type="scientific">Ditylenchus dipsaci</name>
    <dbReference type="NCBI Taxonomy" id="166011"/>
    <lineage>
        <taxon>Eukaryota</taxon>
        <taxon>Metazoa</taxon>
        <taxon>Ecdysozoa</taxon>
        <taxon>Nematoda</taxon>
        <taxon>Chromadorea</taxon>
        <taxon>Rhabditida</taxon>
        <taxon>Tylenchina</taxon>
        <taxon>Tylenchomorpha</taxon>
        <taxon>Sphaerularioidea</taxon>
        <taxon>Anguinidae</taxon>
        <taxon>Anguininae</taxon>
        <taxon>Ditylenchus</taxon>
    </lineage>
</organism>
<evidence type="ECO:0000313" key="2">
    <source>
        <dbReference type="WBParaSite" id="jg18778"/>
    </source>
</evidence>